<evidence type="ECO:0000256" key="11">
    <source>
        <dbReference type="ARBA" id="ARBA00023212"/>
    </source>
</evidence>
<dbReference type="PANTHER" id="PTHR12268:SF14">
    <property type="entry name" value="DYSTROPHIN-1"/>
    <property type="match status" value="1"/>
</dbReference>
<keyword evidence="6 12" id="KW-0863">Zinc-finger</keyword>
<gene>
    <name evidence="17" type="ORF">GBAR_LOCUS13189</name>
</gene>
<keyword evidence="9" id="KW-0472">Membrane</keyword>
<dbReference type="Gene3D" id="2.20.70.10">
    <property type="match status" value="1"/>
</dbReference>
<evidence type="ECO:0000313" key="18">
    <source>
        <dbReference type="Proteomes" id="UP001174909"/>
    </source>
</evidence>
<sequence length="622" mass="69837">MAATALPDEWERSETNGGIPYYINHRDGTTQWEHPALSSLLSDGFGEINRFKYAAYRTAMKLREVQNGTQLCNVNLGTLERAFRELGYHRDQSNEVLQVVEVEALLTKVFNNAREDGPGGYNYSLLPSWAISKVMKKQAGRPEIEPELYTDITLSWILKCYDSGRTGVVKVHSLMIGLVALCHATIQEKYAFVFDLMSSDQNQISFSNLKIIIQDLLQLPHNVGETKVFSVDAAADTAKSCWNYNGKQTLEYVTRDEFWMWVKREPVSLVWFPTLYRIATSETVKHEATCSVCKTFPIVGIRYRCLKCSNVDICQVCFWRQSNTVKDHKITHPTREYCLATTTGDDVKDFAKQLKNKLTRKYRRRPPKKTYLDYTIQGGGDDGPDRDTGESLVFNNVHTRISNMAQRLLALEEESEPDEEGTDSATAHQQRGVAGENTEARLRAEELAIIEARGRQEAEELASVEARGRQEAELASQEIERQMAGLQGRNQELMAEVERLTHLLLKKPKEVKVPFAIPPPPPKIPLQASPFVDTKSQAVNTLLLGEMTSSSGTHSPREWSTTLLGEQQELDSILADLLTAFPPPHSTGVFPTDLGNELFLAAKVVGNTLGALVEKMTATQDF</sequence>
<dbReference type="CDD" id="cd00201">
    <property type="entry name" value="WW"/>
    <property type="match status" value="1"/>
</dbReference>
<protein>
    <submittedName>
        <fullName evidence="17">Dystrophin, isoform E</fullName>
    </submittedName>
</protein>
<dbReference type="Pfam" id="PF09068">
    <property type="entry name" value="EF-hand_2"/>
    <property type="match status" value="1"/>
</dbReference>
<dbReference type="PANTHER" id="PTHR12268">
    <property type="entry name" value="E3 UBIQUITIN-PROTEIN LIGASE KCMF1"/>
    <property type="match status" value="1"/>
</dbReference>
<proteinExistence type="predicted"/>
<keyword evidence="3" id="KW-1003">Cell membrane</keyword>
<evidence type="ECO:0000256" key="1">
    <source>
        <dbReference type="ARBA" id="ARBA00004245"/>
    </source>
</evidence>
<dbReference type="InterPro" id="IPR050774">
    <property type="entry name" value="KCMF1/Dystrophin"/>
</dbReference>
<feature type="coiled-coil region" evidence="13">
    <location>
        <begin position="469"/>
        <end position="503"/>
    </location>
</feature>
<evidence type="ECO:0000256" key="8">
    <source>
        <dbReference type="ARBA" id="ARBA00022837"/>
    </source>
</evidence>
<keyword evidence="4" id="KW-0963">Cytoplasm</keyword>
<dbReference type="GO" id="GO:0008270">
    <property type="term" value="F:zinc ion binding"/>
    <property type="evidence" value="ECO:0007669"/>
    <property type="project" value="UniProtKB-KW"/>
</dbReference>
<dbReference type="AlphaFoldDB" id="A0AA35S3V0"/>
<dbReference type="GO" id="GO:0005856">
    <property type="term" value="C:cytoskeleton"/>
    <property type="evidence" value="ECO:0007669"/>
    <property type="project" value="UniProtKB-SubCell"/>
</dbReference>
<keyword evidence="7" id="KW-0862">Zinc</keyword>
<dbReference type="InterPro" id="IPR015154">
    <property type="entry name" value="EF-hand_dom_typ2"/>
</dbReference>
<dbReference type="Pfam" id="PF00569">
    <property type="entry name" value="ZZ"/>
    <property type="match status" value="1"/>
</dbReference>
<feature type="compositionally biased region" description="Acidic residues" evidence="14">
    <location>
        <begin position="412"/>
        <end position="422"/>
    </location>
</feature>
<evidence type="ECO:0000256" key="13">
    <source>
        <dbReference type="SAM" id="Coils"/>
    </source>
</evidence>
<dbReference type="PROSITE" id="PS50135">
    <property type="entry name" value="ZF_ZZ_2"/>
    <property type="match status" value="1"/>
</dbReference>
<evidence type="ECO:0000256" key="5">
    <source>
        <dbReference type="ARBA" id="ARBA00022723"/>
    </source>
</evidence>
<dbReference type="InterPro" id="IPR043145">
    <property type="entry name" value="Znf_ZZ_sf"/>
</dbReference>
<evidence type="ECO:0000256" key="7">
    <source>
        <dbReference type="ARBA" id="ARBA00022833"/>
    </source>
</evidence>
<feature type="region of interest" description="Disordered" evidence="14">
    <location>
        <begin position="412"/>
        <end position="439"/>
    </location>
</feature>
<evidence type="ECO:0000256" key="3">
    <source>
        <dbReference type="ARBA" id="ARBA00022475"/>
    </source>
</evidence>
<feature type="region of interest" description="Disordered" evidence="14">
    <location>
        <begin position="369"/>
        <end position="389"/>
    </location>
</feature>
<keyword evidence="11" id="KW-0206">Cytoskeleton</keyword>
<dbReference type="SUPFAM" id="SSF47473">
    <property type="entry name" value="EF-hand"/>
    <property type="match status" value="3"/>
</dbReference>
<dbReference type="GO" id="GO:0016010">
    <property type="term" value="C:dystrophin-associated glycoprotein complex"/>
    <property type="evidence" value="ECO:0007669"/>
    <property type="project" value="UniProtKB-ARBA"/>
</dbReference>
<dbReference type="SUPFAM" id="SSF51045">
    <property type="entry name" value="WW domain"/>
    <property type="match status" value="1"/>
</dbReference>
<comment type="caution">
    <text evidence="17">The sequence shown here is derived from an EMBL/GenBank/DDBJ whole genome shotgun (WGS) entry which is preliminary data.</text>
</comment>
<dbReference type="Pfam" id="PF00397">
    <property type="entry name" value="WW"/>
    <property type="match status" value="1"/>
</dbReference>
<evidence type="ECO:0000256" key="14">
    <source>
        <dbReference type="SAM" id="MobiDB-lite"/>
    </source>
</evidence>
<dbReference type="GO" id="GO:0099536">
    <property type="term" value="P:synaptic signaling"/>
    <property type="evidence" value="ECO:0007669"/>
    <property type="project" value="TreeGrafter"/>
</dbReference>
<evidence type="ECO:0000259" key="15">
    <source>
        <dbReference type="PROSITE" id="PS50020"/>
    </source>
</evidence>
<dbReference type="Pfam" id="PF09069">
    <property type="entry name" value="EF-hand_3"/>
    <property type="match status" value="1"/>
</dbReference>
<evidence type="ECO:0000256" key="10">
    <source>
        <dbReference type="ARBA" id="ARBA00023203"/>
    </source>
</evidence>
<dbReference type="GO" id="GO:0005737">
    <property type="term" value="C:cytoplasm"/>
    <property type="evidence" value="ECO:0007669"/>
    <property type="project" value="UniProtKB-ARBA"/>
</dbReference>
<dbReference type="InterPro" id="IPR001202">
    <property type="entry name" value="WW_dom"/>
</dbReference>
<evidence type="ECO:0000313" key="17">
    <source>
        <dbReference type="EMBL" id="CAI8022459.1"/>
    </source>
</evidence>
<accession>A0AA35S3V0</accession>
<name>A0AA35S3V0_GEOBA</name>
<dbReference type="PROSITE" id="PS01159">
    <property type="entry name" value="WW_DOMAIN_1"/>
    <property type="match status" value="1"/>
</dbReference>
<evidence type="ECO:0000256" key="9">
    <source>
        <dbReference type="ARBA" id="ARBA00023136"/>
    </source>
</evidence>
<evidence type="ECO:0000256" key="12">
    <source>
        <dbReference type="PROSITE-ProRule" id="PRU00228"/>
    </source>
</evidence>
<organism evidence="17 18">
    <name type="scientific">Geodia barretti</name>
    <name type="common">Barrett's horny sponge</name>
    <dbReference type="NCBI Taxonomy" id="519541"/>
    <lineage>
        <taxon>Eukaryota</taxon>
        <taxon>Metazoa</taxon>
        <taxon>Porifera</taxon>
        <taxon>Demospongiae</taxon>
        <taxon>Heteroscleromorpha</taxon>
        <taxon>Tetractinellida</taxon>
        <taxon>Astrophorina</taxon>
        <taxon>Geodiidae</taxon>
        <taxon>Geodia</taxon>
    </lineage>
</organism>
<dbReference type="SUPFAM" id="SSF57850">
    <property type="entry name" value="RING/U-box"/>
    <property type="match status" value="1"/>
</dbReference>
<keyword evidence="8" id="KW-0106">Calcium</keyword>
<evidence type="ECO:0000259" key="16">
    <source>
        <dbReference type="PROSITE" id="PS50135"/>
    </source>
</evidence>
<feature type="domain" description="ZZ-type" evidence="16">
    <location>
        <begin position="285"/>
        <end position="342"/>
    </location>
</feature>
<dbReference type="GO" id="GO:0045202">
    <property type="term" value="C:synapse"/>
    <property type="evidence" value="ECO:0007669"/>
    <property type="project" value="GOC"/>
</dbReference>
<evidence type="ECO:0000256" key="2">
    <source>
        <dbReference type="ARBA" id="ARBA00004278"/>
    </source>
</evidence>
<dbReference type="SMART" id="SM00291">
    <property type="entry name" value="ZnF_ZZ"/>
    <property type="match status" value="1"/>
</dbReference>
<evidence type="ECO:0000256" key="6">
    <source>
        <dbReference type="ARBA" id="ARBA00022771"/>
    </source>
</evidence>
<dbReference type="PROSITE" id="PS01357">
    <property type="entry name" value="ZF_ZZ_1"/>
    <property type="match status" value="1"/>
</dbReference>
<dbReference type="Proteomes" id="UP001174909">
    <property type="component" value="Unassembled WGS sequence"/>
</dbReference>
<dbReference type="EMBL" id="CASHTH010001958">
    <property type="protein sequence ID" value="CAI8022459.1"/>
    <property type="molecule type" value="Genomic_DNA"/>
</dbReference>
<dbReference type="InterPro" id="IPR015153">
    <property type="entry name" value="EF-hand_dom_typ1"/>
</dbReference>
<keyword evidence="18" id="KW-1185">Reference proteome</keyword>
<evidence type="ECO:0000256" key="4">
    <source>
        <dbReference type="ARBA" id="ARBA00022490"/>
    </source>
</evidence>
<dbReference type="SMART" id="SM00456">
    <property type="entry name" value="WW"/>
    <property type="match status" value="1"/>
</dbReference>
<dbReference type="InterPro" id="IPR000433">
    <property type="entry name" value="Znf_ZZ"/>
</dbReference>
<reference evidence="17" key="1">
    <citation type="submission" date="2023-03" db="EMBL/GenBank/DDBJ databases">
        <authorList>
            <person name="Steffen K."/>
            <person name="Cardenas P."/>
        </authorList>
    </citation>
    <scope>NUCLEOTIDE SEQUENCE</scope>
</reference>
<keyword evidence="10" id="KW-0009">Actin-binding</keyword>
<dbReference type="Gene3D" id="1.10.238.10">
    <property type="entry name" value="EF-hand"/>
    <property type="match status" value="2"/>
</dbReference>
<dbReference type="InterPro" id="IPR011992">
    <property type="entry name" value="EF-hand-dom_pair"/>
</dbReference>
<dbReference type="Gene3D" id="3.30.60.90">
    <property type="match status" value="1"/>
</dbReference>
<keyword evidence="13" id="KW-0175">Coiled coil</keyword>
<dbReference type="PROSITE" id="PS50020">
    <property type="entry name" value="WW_DOMAIN_2"/>
    <property type="match status" value="1"/>
</dbReference>
<dbReference type="GO" id="GO:0003779">
    <property type="term" value="F:actin binding"/>
    <property type="evidence" value="ECO:0007669"/>
    <property type="project" value="UniProtKB-KW"/>
</dbReference>
<comment type="subcellular location">
    <subcellularLocation>
        <location evidence="2">Cell membrane</location>
        <location evidence="2">Sarcolemma</location>
        <topology evidence="2">Peripheral membrane protein</topology>
        <orientation evidence="2">Cytoplasmic side</orientation>
    </subcellularLocation>
    <subcellularLocation>
        <location evidence="1">Cytoplasm</location>
        <location evidence="1">Cytoskeleton</location>
    </subcellularLocation>
</comment>
<dbReference type="CDD" id="cd02334">
    <property type="entry name" value="ZZ_dystrophin"/>
    <property type="match status" value="1"/>
</dbReference>
<dbReference type="InterPro" id="IPR036020">
    <property type="entry name" value="WW_dom_sf"/>
</dbReference>
<keyword evidence="5" id="KW-0479">Metal-binding</keyword>
<feature type="domain" description="WW" evidence="15">
    <location>
        <begin position="4"/>
        <end position="37"/>
    </location>
</feature>